<organism evidence="1 2">
    <name type="scientific">Rothia aeria F0184</name>
    <dbReference type="NCBI Taxonomy" id="888019"/>
    <lineage>
        <taxon>Bacteria</taxon>
        <taxon>Bacillati</taxon>
        <taxon>Actinomycetota</taxon>
        <taxon>Actinomycetes</taxon>
        <taxon>Micrococcales</taxon>
        <taxon>Micrococcaceae</taxon>
        <taxon>Rothia</taxon>
    </lineage>
</organism>
<gene>
    <name evidence="1" type="ORF">HMPREF0742_01624</name>
</gene>
<dbReference type="EMBL" id="AXZG01000048">
    <property type="protein sequence ID" value="ERT65766.1"/>
    <property type="molecule type" value="Genomic_DNA"/>
</dbReference>
<dbReference type="Proteomes" id="UP000017174">
    <property type="component" value="Unassembled WGS sequence"/>
</dbReference>
<comment type="caution">
    <text evidence="1">The sequence shown here is derived from an EMBL/GenBank/DDBJ whole genome shotgun (WGS) entry which is preliminary data.</text>
</comment>
<name>U7V2M6_9MICC</name>
<protein>
    <submittedName>
        <fullName evidence="1">Uncharacterized protein</fullName>
    </submittedName>
</protein>
<evidence type="ECO:0000313" key="2">
    <source>
        <dbReference type="Proteomes" id="UP000017174"/>
    </source>
</evidence>
<dbReference type="AlphaFoldDB" id="U7V2M6"/>
<reference evidence="1 2" key="1">
    <citation type="submission" date="2013-08" db="EMBL/GenBank/DDBJ databases">
        <authorList>
            <person name="Weinstock G."/>
            <person name="Sodergren E."/>
            <person name="Wylie T."/>
            <person name="Fulton L."/>
            <person name="Fulton R."/>
            <person name="Fronick C."/>
            <person name="O'Laughlin M."/>
            <person name="Godfrey J."/>
            <person name="Miner T."/>
            <person name="Herter B."/>
            <person name="Appelbaum E."/>
            <person name="Cordes M."/>
            <person name="Lek S."/>
            <person name="Wollam A."/>
            <person name="Pepin K.H."/>
            <person name="Palsikar V.B."/>
            <person name="Mitreva M."/>
            <person name="Wilson R.K."/>
        </authorList>
    </citation>
    <scope>NUCLEOTIDE SEQUENCE [LARGE SCALE GENOMIC DNA]</scope>
    <source>
        <strain evidence="1 2">F0184</strain>
    </source>
</reference>
<proteinExistence type="predicted"/>
<sequence>MSFQLGKSSIIYGPHILRWRFGWLIYISKRRSVIGMFLSSKFVCTPRVILGM</sequence>
<dbReference type="HOGENOM" id="CLU_3084357_0_0_11"/>
<accession>U7V2M6</accession>
<evidence type="ECO:0000313" key="1">
    <source>
        <dbReference type="EMBL" id="ERT65766.1"/>
    </source>
</evidence>